<dbReference type="OrthoDB" id="5819582at2759"/>
<evidence type="ECO:0000313" key="5">
    <source>
        <dbReference type="Proteomes" id="UP000253664"/>
    </source>
</evidence>
<evidence type="ECO:0000313" key="4">
    <source>
        <dbReference type="EMBL" id="RCI09200.1"/>
    </source>
</evidence>
<keyword evidence="2" id="KW-0812">Transmembrane</keyword>
<evidence type="ECO:0000259" key="3">
    <source>
        <dbReference type="Pfam" id="PF01757"/>
    </source>
</evidence>
<dbReference type="InterPro" id="IPR002656">
    <property type="entry name" value="Acyl_transf_3_dom"/>
</dbReference>
<accession>A0A367L452</accession>
<keyword evidence="5" id="KW-1185">Reference proteome</keyword>
<feature type="transmembrane region" description="Helical" evidence="2">
    <location>
        <begin position="269"/>
        <end position="289"/>
    </location>
</feature>
<reference evidence="4 5" key="1">
    <citation type="journal article" date="2015" name="BMC Genomics">
        <title>Insights from the genome of Ophiocordyceps polyrhachis-furcata to pathogenicity and host specificity in insect fungi.</title>
        <authorList>
            <person name="Wichadakul D."/>
            <person name="Kobmoo N."/>
            <person name="Ingsriswang S."/>
            <person name="Tangphatsornruang S."/>
            <person name="Chantasingh D."/>
            <person name="Luangsa-ard J.J."/>
            <person name="Eurwilaichitr L."/>
        </authorList>
    </citation>
    <scope>NUCLEOTIDE SEQUENCE [LARGE SCALE GENOMIC DNA]</scope>
    <source>
        <strain evidence="4 5">BCC 54312</strain>
    </source>
</reference>
<sequence length="518" mass="59386">MATHSPCHDDRMGLVAPSDTDSDADTEHDAAAPFLTKLDPPAKPRLSLLAAVAAFLSSTPWRLLMLRLVNFLLPSFLQRHHHREQTGSVRLSPTAYLDGMRGLAALFVFFCHYTYQAFFIARGWGFAGDNYDFLKLPFLRLWYSGPQAVCVFFVISGYALSYRPIKLIRTRALPDFSTTMSSLVFRRGLRLYLPTAISTLLIVFLLRLGAYEWTRDFANDRTYMHNVVEPHPARMDSTYDQLRDWVAQMYRFIHVFSWDMAAGRLPYDVHMWTIPVEFRCSLFLFLVIIGTARLRTRFRLLVVVGVMWFTYLHSKWEVLLFLCGMLLAEWDHIRGAHVCPPALPQDEKAAAAPGRPLWKKISWTVVSIVGLYLMCQPDEGGSDTPGWRMLTSMIPTWWEAEEYRFWQSIGAVVFIAAVGHSSGWQSLFNHAAIQYLGKISYALYLMHGPAMHTVGYHFEKWAYSLTGVDGYWYNAGFVLGACFCVPTVIWWADVFWRMVDIPTVRFAKWVEGKCIAKA</sequence>
<dbReference type="PANTHER" id="PTHR23028">
    <property type="entry name" value="ACETYLTRANSFERASE"/>
    <property type="match status" value="1"/>
</dbReference>
<dbReference type="PANTHER" id="PTHR23028:SF134">
    <property type="entry name" value="PUTATIVE (AFU_ORTHOLOGUE AFUA_4G08520)-RELATED"/>
    <property type="match status" value="1"/>
</dbReference>
<dbReference type="InterPro" id="IPR050879">
    <property type="entry name" value="Acyltransferase_3"/>
</dbReference>
<feature type="transmembrane region" description="Helical" evidence="2">
    <location>
        <begin position="102"/>
        <end position="121"/>
    </location>
</feature>
<feature type="transmembrane region" description="Helical" evidence="2">
    <location>
        <begin position="470"/>
        <end position="492"/>
    </location>
</feature>
<keyword evidence="2" id="KW-0472">Membrane</keyword>
<organism evidence="4 5">
    <name type="scientific">Ophiocordyceps polyrhachis-furcata BCC 54312</name>
    <dbReference type="NCBI Taxonomy" id="1330021"/>
    <lineage>
        <taxon>Eukaryota</taxon>
        <taxon>Fungi</taxon>
        <taxon>Dikarya</taxon>
        <taxon>Ascomycota</taxon>
        <taxon>Pezizomycotina</taxon>
        <taxon>Sordariomycetes</taxon>
        <taxon>Hypocreomycetidae</taxon>
        <taxon>Hypocreales</taxon>
        <taxon>Ophiocordycipitaceae</taxon>
        <taxon>Ophiocordyceps</taxon>
    </lineage>
</organism>
<feature type="transmembrane region" description="Helical" evidence="2">
    <location>
        <begin position="191"/>
        <end position="210"/>
    </location>
</feature>
<dbReference type="Pfam" id="PF01757">
    <property type="entry name" value="Acyl_transf_3"/>
    <property type="match status" value="1"/>
</dbReference>
<feature type="compositionally biased region" description="Basic and acidic residues" evidence="1">
    <location>
        <begin position="1"/>
        <end position="12"/>
    </location>
</feature>
<evidence type="ECO:0000256" key="2">
    <source>
        <dbReference type="SAM" id="Phobius"/>
    </source>
</evidence>
<dbReference type="EMBL" id="LKCN02000016">
    <property type="protein sequence ID" value="RCI09200.1"/>
    <property type="molecule type" value="Genomic_DNA"/>
</dbReference>
<dbReference type="STRING" id="1330021.A0A367L452"/>
<comment type="caution">
    <text evidence="4">The sequence shown here is derived from an EMBL/GenBank/DDBJ whole genome shotgun (WGS) entry which is preliminary data.</text>
</comment>
<name>A0A367L452_9HYPO</name>
<feature type="region of interest" description="Disordered" evidence="1">
    <location>
        <begin position="1"/>
        <end position="26"/>
    </location>
</feature>
<gene>
    <name evidence="4" type="ORF">L249_1440</name>
</gene>
<feature type="domain" description="Acyltransferase 3" evidence="3">
    <location>
        <begin position="95"/>
        <end position="490"/>
    </location>
</feature>
<protein>
    <recommendedName>
        <fullName evidence="3">Acyltransferase 3 domain-containing protein</fullName>
    </recommendedName>
</protein>
<evidence type="ECO:0000256" key="1">
    <source>
        <dbReference type="SAM" id="MobiDB-lite"/>
    </source>
</evidence>
<dbReference type="AlphaFoldDB" id="A0A367L452"/>
<dbReference type="GO" id="GO:0016747">
    <property type="term" value="F:acyltransferase activity, transferring groups other than amino-acyl groups"/>
    <property type="evidence" value="ECO:0007669"/>
    <property type="project" value="InterPro"/>
</dbReference>
<dbReference type="Proteomes" id="UP000253664">
    <property type="component" value="Unassembled WGS sequence"/>
</dbReference>
<feature type="transmembrane region" description="Helical" evidence="2">
    <location>
        <begin position="141"/>
        <end position="161"/>
    </location>
</feature>
<keyword evidence="2" id="KW-1133">Transmembrane helix</keyword>
<proteinExistence type="predicted"/>